<dbReference type="Proteomes" id="UP001500280">
    <property type="component" value="Unassembled WGS sequence"/>
</dbReference>
<organism evidence="2 3">
    <name type="scientific">Kribbella yunnanensis</name>
    <dbReference type="NCBI Taxonomy" id="190194"/>
    <lineage>
        <taxon>Bacteria</taxon>
        <taxon>Bacillati</taxon>
        <taxon>Actinomycetota</taxon>
        <taxon>Actinomycetes</taxon>
        <taxon>Propionibacteriales</taxon>
        <taxon>Kribbellaceae</taxon>
        <taxon>Kribbella</taxon>
    </lineage>
</organism>
<proteinExistence type="predicted"/>
<keyword evidence="1" id="KW-0472">Membrane</keyword>
<reference evidence="3" key="1">
    <citation type="journal article" date="2019" name="Int. J. Syst. Evol. Microbiol.">
        <title>The Global Catalogue of Microorganisms (GCM) 10K type strain sequencing project: providing services to taxonomists for standard genome sequencing and annotation.</title>
        <authorList>
            <consortium name="The Broad Institute Genomics Platform"/>
            <consortium name="The Broad Institute Genome Sequencing Center for Infectious Disease"/>
            <person name="Wu L."/>
            <person name="Ma J."/>
        </authorList>
    </citation>
    <scope>NUCLEOTIDE SEQUENCE [LARGE SCALE GENOMIC DNA]</scope>
    <source>
        <strain evidence="3">JCM 14307</strain>
    </source>
</reference>
<evidence type="ECO:0000256" key="1">
    <source>
        <dbReference type="SAM" id="Phobius"/>
    </source>
</evidence>
<evidence type="ECO:0000313" key="2">
    <source>
        <dbReference type="EMBL" id="GAA1720422.1"/>
    </source>
</evidence>
<feature type="transmembrane region" description="Helical" evidence="1">
    <location>
        <begin position="25"/>
        <end position="44"/>
    </location>
</feature>
<keyword evidence="1" id="KW-1133">Transmembrane helix</keyword>
<keyword evidence="1" id="KW-0812">Transmembrane</keyword>
<protein>
    <submittedName>
        <fullName evidence="2">Zinc ribbon domain-containing protein</fullName>
    </submittedName>
</protein>
<sequence>MVQTQPSPPVSPFVEPWQPTPRAKTIIAVVTAVLVVLCAATYVIQRIWITPESTVEGYFGALADRDVTKAASYIKDSSTSTADIVASDKYIPPTKLKINSIDGDDEKTAKVSFFLGDQQVNAEIPLHRKKELTLGLFRGWGIDGGQPSIQISSSAPVEIQVNGKPLPPESQETRNLQVFPGRYVVSVADNPLVESAPVTIDAGSGESEATLEPQIKTGAQAAVDAQIKEYLKGCVTKNVDTCPFTSSITKPVWRIDTYPTVELHLDESGSVQLETAEDGKATVTGTGYGGYPVDDSMSFDISGSVVVEQGKLKYQPEG</sequence>
<gene>
    <name evidence="2" type="ORF">GCM10009745_81920</name>
</gene>
<keyword evidence="3" id="KW-1185">Reference proteome</keyword>
<comment type="caution">
    <text evidence="2">The sequence shown here is derived from an EMBL/GenBank/DDBJ whole genome shotgun (WGS) entry which is preliminary data.</text>
</comment>
<name>A0ABP4V9N4_9ACTN</name>
<accession>A0ABP4V9N4</accession>
<dbReference type="EMBL" id="BAAANF010000034">
    <property type="protein sequence ID" value="GAA1720422.1"/>
    <property type="molecule type" value="Genomic_DNA"/>
</dbReference>
<evidence type="ECO:0000313" key="3">
    <source>
        <dbReference type="Proteomes" id="UP001500280"/>
    </source>
</evidence>